<sequence>MLNIQSMHGRCRHPAVAETNPSYPVTFAEDESMGHATIYVVKTRYLILFPPRLKCDRGMPCDACARRGLALSCTYPASTPLQSGKRLINPSSTAMHNKIANLEKLVLSMKSQNGYPTENGQVSELNNLTDLHKSFGRIGLENTETNYVEGSHWTAILDGIAELKDYFDDDPETPEEDKEDERPSGPGPALLLGNYQKLDRQQILSTIPPKHEVDRLVSTFFNTPNMYLLALHGPTFLEEYDRFWKYPQKTSTMWVGLLFGIMCLACIYQKSINSAMNMPGLMEYNWQTQRRIELYRERVIQCLTLADYTKCGPYTLETLIYYLSIEYTSITDNQTGVWVLLGIVVRIAIRMGYHRDGSHSPRLSPFQTEMRRRIWAVIYLLDSGAADQYGLPRMINQSLSDTKEPLNLIDEDIGPDMEQLRQPRPDSEPTMIGFLAIKNRLIATQNTITDLTSYPNKAVSYKQIMKLDGIIQEQFQSIPPALRMRPLSKSLSDSTDVIANRLFLTLISYASRCLLHRDYLMAAHSDDRYEYSRKACISAALEILRIQEHVREECQIGRRLYQEQWKFQSSIKHVFFLAMTILCVYLNRHLGEGPGKSRIGDESLAKIIQALSTCYEIWSESSDASREAKKAAEMLRLVLGKTQKPGRLNQTTRAAVAMNHEPSADAIDPSLLTPDQSTPDQTLWGNYELESPCDMTHLDPMNTGGADDLNIGDWSLDSLTSDKSFMDNVVGSDWWAQFDAPSRNQSFY</sequence>
<evidence type="ECO:0000256" key="3">
    <source>
        <dbReference type="ARBA" id="ARBA00023163"/>
    </source>
</evidence>
<name>A0A225AI55_TALAT</name>
<protein>
    <recommendedName>
        <fullName evidence="6">Xylanolytic transcriptional activator regulatory domain-containing protein</fullName>
    </recommendedName>
</protein>
<evidence type="ECO:0000256" key="2">
    <source>
        <dbReference type="ARBA" id="ARBA00023015"/>
    </source>
</evidence>
<dbReference type="Proteomes" id="UP000214365">
    <property type="component" value="Unassembled WGS sequence"/>
</dbReference>
<dbReference type="InterPro" id="IPR007219">
    <property type="entry name" value="XnlR_reg_dom"/>
</dbReference>
<gene>
    <name evidence="7" type="ORF">UA08_06418</name>
</gene>
<dbReference type="PANTHER" id="PTHR31001:SF49">
    <property type="entry name" value="ZN(II)2CYS6 TRANSCRIPTION FACTOR (EUROFUNG)"/>
    <property type="match status" value="1"/>
</dbReference>
<dbReference type="AlphaFoldDB" id="A0A225AI55"/>
<keyword evidence="4" id="KW-0539">Nucleus</keyword>
<evidence type="ECO:0000256" key="4">
    <source>
        <dbReference type="ARBA" id="ARBA00023242"/>
    </source>
</evidence>
<evidence type="ECO:0000256" key="1">
    <source>
        <dbReference type="ARBA" id="ARBA00004123"/>
    </source>
</evidence>
<dbReference type="SMART" id="SM00906">
    <property type="entry name" value="Fungal_trans"/>
    <property type="match status" value="1"/>
</dbReference>
<evidence type="ECO:0000313" key="7">
    <source>
        <dbReference type="EMBL" id="OKL57904.1"/>
    </source>
</evidence>
<organism evidence="7 8">
    <name type="scientific">Talaromyces atroroseus</name>
    <dbReference type="NCBI Taxonomy" id="1441469"/>
    <lineage>
        <taxon>Eukaryota</taxon>
        <taxon>Fungi</taxon>
        <taxon>Dikarya</taxon>
        <taxon>Ascomycota</taxon>
        <taxon>Pezizomycotina</taxon>
        <taxon>Eurotiomycetes</taxon>
        <taxon>Eurotiomycetidae</taxon>
        <taxon>Eurotiales</taxon>
        <taxon>Trichocomaceae</taxon>
        <taxon>Talaromyces</taxon>
        <taxon>Talaromyces sect. Trachyspermi</taxon>
    </lineage>
</organism>
<dbReference type="InterPro" id="IPR050613">
    <property type="entry name" value="Sec_Metabolite_Reg"/>
</dbReference>
<dbReference type="STRING" id="1441469.A0A225AI55"/>
<keyword evidence="2" id="KW-0805">Transcription regulation</keyword>
<dbReference type="OrthoDB" id="4934715at2759"/>
<evidence type="ECO:0000259" key="6">
    <source>
        <dbReference type="SMART" id="SM00906"/>
    </source>
</evidence>
<keyword evidence="3" id="KW-0804">Transcription</keyword>
<dbReference type="RefSeq" id="XP_020118025.1">
    <property type="nucleotide sequence ID" value="XM_020269053.1"/>
</dbReference>
<proteinExistence type="predicted"/>
<dbReference type="Pfam" id="PF04082">
    <property type="entry name" value="Fungal_trans"/>
    <property type="match status" value="1"/>
</dbReference>
<reference evidence="7 8" key="1">
    <citation type="submission" date="2015-06" db="EMBL/GenBank/DDBJ databases">
        <title>Talaromyces atroroseus IBT 11181 draft genome.</title>
        <authorList>
            <person name="Rasmussen K.B."/>
            <person name="Rasmussen S."/>
            <person name="Petersen B."/>
            <person name="Sicheritz-Ponten T."/>
            <person name="Mortensen U.H."/>
            <person name="Thrane U."/>
        </authorList>
    </citation>
    <scope>NUCLEOTIDE SEQUENCE [LARGE SCALE GENOMIC DNA]</scope>
    <source>
        <strain evidence="7 8">IBT 11181</strain>
    </source>
</reference>
<feature type="region of interest" description="Disordered" evidence="5">
    <location>
        <begin position="167"/>
        <end position="189"/>
    </location>
</feature>
<dbReference type="GO" id="GO:0005634">
    <property type="term" value="C:nucleus"/>
    <property type="evidence" value="ECO:0007669"/>
    <property type="project" value="UniProtKB-SubCell"/>
</dbReference>
<dbReference type="PANTHER" id="PTHR31001">
    <property type="entry name" value="UNCHARACTERIZED TRANSCRIPTIONAL REGULATORY PROTEIN"/>
    <property type="match status" value="1"/>
</dbReference>
<keyword evidence="8" id="KW-1185">Reference proteome</keyword>
<dbReference type="GO" id="GO:0003677">
    <property type="term" value="F:DNA binding"/>
    <property type="evidence" value="ECO:0007669"/>
    <property type="project" value="InterPro"/>
</dbReference>
<accession>A0A225AI55</accession>
<evidence type="ECO:0000313" key="8">
    <source>
        <dbReference type="Proteomes" id="UP000214365"/>
    </source>
</evidence>
<feature type="compositionally biased region" description="Acidic residues" evidence="5">
    <location>
        <begin position="167"/>
        <end position="179"/>
    </location>
</feature>
<comment type="subcellular location">
    <subcellularLocation>
        <location evidence="1">Nucleus</location>
    </subcellularLocation>
</comment>
<dbReference type="GeneID" id="31006173"/>
<dbReference type="EMBL" id="LFMY01000010">
    <property type="protein sequence ID" value="OKL57904.1"/>
    <property type="molecule type" value="Genomic_DNA"/>
</dbReference>
<comment type="caution">
    <text evidence="7">The sequence shown here is derived from an EMBL/GenBank/DDBJ whole genome shotgun (WGS) entry which is preliminary data.</text>
</comment>
<feature type="domain" description="Xylanolytic transcriptional activator regulatory" evidence="6">
    <location>
        <begin position="337"/>
        <end position="411"/>
    </location>
</feature>
<evidence type="ECO:0000256" key="5">
    <source>
        <dbReference type="SAM" id="MobiDB-lite"/>
    </source>
</evidence>
<dbReference type="GO" id="GO:0008270">
    <property type="term" value="F:zinc ion binding"/>
    <property type="evidence" value="ECO:0007669"/>
    <property type="project" value="InterPro"/>
</dbReference>
<dbReference type="GO" id="GO:0006351">
    <property type="term" value="P:DNA-templated transcription"/>
    <property type="evidence" value="ECO:0007669"/>
    <property type="project" value="InterPro"/>
</dbReference>
<dbReference type="CDD" id="cd12148">
    <property type="entry name" value="fungal_TF_MHR"/>
    <property type="match status" value="1"/>
</dbReference>